<proteinExistence type="predicted"/>
<dbReference type="OrthoDB" id="5187629at2"/>
<feature type="transmembrane region" description="Helical" evidence="1">
    <location>
        <begin position="71"/>
        <end position="97"/>
    </location>
</feature>
<keyword evidence="1" id="KW-1133">Transmembrane helix</keyword>
<comment type="caution">
    <text evidence="2">The sequence shown here is derived from an EMBL/GenBank/DDBJ whole genome shotgun (WGS) entry which is preliminary data.</text>
</comment>
<dbReference type="Proteomes" id="UP000216300">
    <property type="component" value="Unassembled WGS sequence"/>
</dbReference>
<name>A0A255ELA3_9ACTN</name>
<feature type="transmembrane region" description="Helical" evidence="1">
    <location>
        <begin position="141"/>
        <end position="159"/>
    </location>
</feature>
<evidence type="ECO:0000313" key="2">
    <source>
        <dbReference type="EMBL" id="OYN92318.1"/>
    </source>
</evidence>
<gene>
    <name evidence="2" type="ORF">CGZ91_02085</name>
</gene>
<dbReference type="AlphaFoldDB" id="A0A255ELA3"/>
<organism evidence="2 3">
    <name type="scientific">Parenemella sanctibonifatiensis</name>
    <dbReference type="NCBI Taxonomy" id="2016505"/>
    <lineage>
        <taxon>Bacteria</taxon>
        <taxon>Bacillati</taxon>
        <taxon>Actinomycetota</taxon>
        <taxon>Actinomycetes</taxon>
        <taxon>Propionibacteriales</taxon>
        <taxon>Propionibacteriaceae</taxon>
        <taxon>Parenemella</taxon>
    </lineage>
</organism>
<feature type="transmembrane region" description="Helical" evidence="1">
    <location>
        <begin position="203"/>
        <end position="223"/>
    </location>
</feature>
<protein>
    <recommendedName>
        <fullName evidence="4">DMT family transporter</fullName>
    </recommendedName>
</protein>
<reference evidence="2 3" key="1">
    <citation type="submission" date="2017-07" db="EMBL/GenBank/DDBJ databases">
        <title>Draft whole genome sequences of clinical Proprionibacteriaceae strains.</title>
        <authorList>
            <person name="Bernier A.-M."/>
            <person name="Bernard K."/>
            <person name="Domingo M.-C."/>
        </authorList>
    </citation>
    <scope>NUCLEOTIDE SEQUENCE [LARGE SCALE GENOMIC DNA]</scope>
    <source>
        <strain evidence="2 3">NML 150081</strain>
    </source>
</reference>
<evidence type="ECO:0000256" key="1">
    <source>
        <dbReference type="SAM" id="Phobius"/>
    </source>
</evidence>
<feature type="transmembrane region" description="Helical" evidence="1">
    <location>
        <begin position="261"/>
        <end position="283"/>
    </location>
</feature>
<dbReference type="PANTHER" id="PTHR40761">
    <property type="entry name" value="CONSERVED INTEGRAL MEMBRANE ALANINE VALINE AND LEUCINE RICH PROTEIN-RELATED"/>
    <property type="match status" value="1"/>
</dbReference>
<feature type="transmembrane region" description="Helical" evidence="1">
    <location>
        <begin position="235"/>
        <end position="255"/>
    </location>
</feature>
<feature type="transmembrane region" description="Helical" evidence="1">
    <location>
        <begin position="47"/>
        <end position="65"/>
    </location>
</feature>
<accession>A0A255ELA3</accession>
<feature type="transmembrane region" description="Helical" evidence="1">
    <location>
        <begin position="6"/>
        <end position="27"/>
    </location>
</feature>
<feature type="transmembrane region" description="Helical" evidence="1">
    <location>
        <begin position="109"/>
        <end position="129"/>
    </location>
</feature>
<evidence type="ECO:0008006" key="4">
    <source>
        <dbReference type="Google" id="ProtNLM"/>
    </source>
</evidence>
<keyword evidence="3" id="KW-1185">Reference proteome</keyword>
<keyword evidence="1" id="KW-0472">Membrane</keyword>
<keyword evidence="1" id="KW-0812">Transmembrane</keyword>
<dbReference type="PANTHER" id="PTHR40761:SF1">
    <property type="entry name" value="CONSERVED INTEGRAL MEMBRANE ALANINE VALINE AND LEUCINE RICH PROTEIN-RELATED"/>
    <property type="match status" value="1"/>
</dbReference>
<dbReference type="RefSeq" id="WP_094452301.1">
    <property type="nucleotide sequence ID" value="NZ_NMVJ01000001.1"/>
</dbReference>
<sequence>MTDSAAIALAIVLAVLASFAYAFGIAWQHRSVDASSDGSETVGLKKFLALLTNPQWLLGLAGIGVSAVGHLIAVSLAPVTVVQPIGILAVVWAVLISRRVYGTPIPRRTWLFVALTVGGLTAFTVLSSMHANTATVIDPSRILPVAGTMYVLAGILCLVGWRGPHWIRCMAWAAAAACLYGQATGLIKVGLTSLQRGEGITSPWIWGTVLALIVPYALGAWIVQQAYATGAAEIAVGTMTTIDPICAVIFGMLALGEGEGVGPLTLLGMAAFGLIAAVGVALLSRYHPDTLARQEKRALAAETV</sequence>
<feature type="transmembrane region" description="Helical" evidence="1">
    <location>
        <begin position="171"/>
        <end position="191"/>
    </location>
</feature>
<dbReference type="EMBL" id="NMVJ01000001">
    <property type="protein sequence ID" value="OYN92318.1"/>
    <property type="molecule type" value="Genomic_DNA"/>
</dbReference>
<evidence type="ECO:0000313" key="3">
    <source>
        <dbReference type="Proteomes" id="UP000216300"/>
    </source>
</evidence>